<evidence type="ECO:0000313" key="1">
    <source>
        <dbReference type="EMBL" id="SPF28180.1"/>
    </source>
</evidence>
<sequence length="453" mass="50887">MPDMNGKHIAIVGGGYLGTMAALYASLNPDIHVTLIEKQDKLCGLYNSAHSKDGYHFDFGSRAILATRIQELDDLILSLLPDTEYTKSTDTLLEYSYQNGNICEYSNCLDARLLPKEVFEAGKAEMLALEPPIDAPRNLREFCLGHFGKIYTHSLVEPVIAKLTNAPLEGLSADTLSLYSIARIIIADSHEAKALKSHSKFNDDRIAFARCDDNISNLIKIYPKRAGLADYANRLETYLRTRTNVTLCMDSSVSSFEYDNGRIIAAHLDASQKIHADQYFWTIPAIFLAKIIGTDTSDLSPPNYRHTVLSHYLFSGELQTSGYFHYNYDSNHKYYRATLYENFCERPGPWSSMTVESVTDDIKPDLEKLENQFFEEIKAVGLISEDSKIHDATTRLHRGAWPSFTNEFLNNADQLNSRVGDQLENLHLVGKSSGKHHSVALLQHFIASLKANT</sequence>
<dbReference type="InterPro" id="IPR036188">
    <property type="entry name" value="FAD/NAD-bd_sf"/>
</dbReference>
<proteinExistence type="predicted"/>
<dbReference type="SUPFAM" id="SSF51905">
    <property type="entry name" value="FAD/NAD(P)-binding domain"/>
    <property type="match status" value="1"/>
</dbReference>
<reference evidence="1 2" key="1">
    <citation type="submission" date="2018-03" db="EMBL/GenBank/DDBJ databases">
        <authorList>
            <person name="Keele B.F."/>
        </authorList>
    </citation>
    <scope>NUCLEOTIDE SEQUENCE [LARGE SCALE GENOMIC DNA]</scope>
    <source>
        <strain evidence="1 2">CeCT 8812</strain>
    </source>
</reference>
<dbReference type="EMBL" id="OMKW01000001">
    <property type="protein sequence ID" value="SPF28180.1"/>
    <property type="molecule type" value="Genomic_DNA"/>
</dbReference>
<protein>
    <recommendedName>
        <fullName evidence="3">Amine oxidase domain-containing protein</fullName>
    </recommendedName>
</protein>
<dbReference type="RefSeq" id="WP_108780909.1">
    <property type="nucleotide sequence ID" value="NZ_OMKW01000001.1"/>
</dbReference>
<dbReference type="Proteomes" id="UP000244932">
    <property type="component" value="Unassembled WGS sequence"/>
</dbReference>
<dbReference type="OrthoDB" id="101972at2"/>
<gene>
    <name evidence="1" type="ORF">POI8812_00478</name>
</gene>
<evidence type="ECO:0008006" key="3">
    <source>
        <dbReference type="Google" id="ProtNLM"/>
    </source>
</evidence>
<evidence type="ECO:0000313" key="2">
    <source>
        <dbReference type="Proteomes" id="UP000244932"/>
    </source>
</evidence>
<keyword evidence="2" id="KW-1185">Reference proteome</keyword>
<dbReference type="AlphaFoldDB" id="A0A2R8A833"/>
<dbReference type="Pfam" id="PF13450">
    <property type="entry name" value="NAD_binding_8"/>
    <property type="match status" value="1"/>
</dbReference>
<dbReference type="Gene3D" id="3.50.50.60">
    <property type="entry name" value="FAD/NAD(P)-binding domain"/>
    <property type="match status" value="1"/>
</dbReference>
<accession>A0A2R8A833</accession>
<name>A0A2R8A833_9RHOB</name>
<organism evidence="1 2">
    <name type="scientific">Pontivivens insulae</name>
    <dbReference type="NCBI Taxonomy" id="1639689"/>
    <lineage>
        <taxon>Bacteria</taxon>
        <taxon>Pseudomonadati</taxon>
        <taxon>Pseudomonadota</taxon>
        <taxon>Alphaproteobacteria</taxon>
        <taxon>Rhodobacterales</taxon>
        <taxon>Paracoccaceae</taxon>
        <taxon>Pontivivens</taxon>
    </lineage>
</organism>